<proteinExistence type="predicted"/>
<dbReference type="AlphaFoldDB" id="A0A9W6WQ44"/>
<name>A0A9W6WQ44_9STRA</name>
<evidence type="ECO:0000313" key="4">
    <source>
        <dbReference type="Proteomes" id="UP001165083"/>
    </source>
</evidence>
<feature type="transmembrane region" description="Helical" evidence="2">
    <location>
        <begin position="70"/>
        <end position="91"/>
    </location>
</feature>
<dbReference type="EMBL" id="BSXW01000143">
    <property type="protein sequence ID" value="GMF13107.1"/>
    <property type="molecule type" value="Genomic_DNA"/>
</dbReference>
<dbReference type="Proteomes" id="UP001165083">
    <property type="component" value="Unassembled WGS sequence"/>
</dbReference>
<keyword evidence="2" id="KW-1133">Transmembrane helix</keyword>
<organism evidence="3 4">
    <name type="scientific">Phytophthora lilii</name>
    <dbReference type="NCBI Taxonomy" id="2077276"/>
    <lineage>
        <taxon>Eukaryota</taxon>
        <taxon>Sar</taxon>
        <taxon>Stramenopiles</taxon>
        <taxon>Oomycota</taxon>
        <taxon>Peronosporomycetes</taxon>
        <taxon>Peronosporales</taxon>
        <taxon>Peronosporaceae</taxon>
        <taxon>Phytophthora</taxon>
    </lineage>
</organism>
<feature type="transmembrane region" description="Helical" evidence="2">
    <location>
        <begin position="167"/>
        <end position="193"/>
    </location>
</feature>
<feature type="region of interest" description="Disordered" evidence="1">
    <location>
        <begin position="32"/>
        <end position="54"/>
    </location>
</feature>
<sequence>MKSPAGEVIYHRYPSTDFDPAEKPIPVAVAVDGNGTDDEDASVRPSSALPLSPSPPSRCRTFCACLGRLLVFHTLNAVLGIGGAILVLVLVPPSVGLVPLFGVGIVLFQLSAAVVELLARMDVHLANVVSRREPKLQKAFGIQGGLSTNNGCSNWCQRLFFLSPKMLLVMLYFATIKLVVGTLSLIAVGWGLVLPVEALCSGGRADVIGWINYHDHPSAYVGAVVGCWAFGVASIALIPKPSVALSTWACAEREDVDQPLTPSVPRDGADLETVVIRTPTSEAKTVV</sequence>
<gene>
    <name evidence="3" type="ORF">Plil01_000361900</name>
</gene>
<evidence type="ECO:0000256" key="1">
    <source>
        <dbReference type="SAM" id="MobiDB-lite"/>
    </source>
</evidence>
<keyword evidence="4" id="KW-1185">Reference proteome</keyword>
<evidence type="ECO:0000313" key="3">
    <source>
        <dbReference type="EMBL" id="GMF13107.1"/>
    </source>
</evidence>
<feature type="transmembrane region" description="Helical" evidence="2">
    <location>
        <begin position="97"/>
        <end position="119"/>
    </location>
</feature>
<accession>A0A9W6WQ44</accession>
<reference evidence="3" key="1">
    <citation type="submission" date="2023-04" db="EMBL/GenBank/DDBJ databases">
        <title>Phytophthora lilii NBRC 32176.</title>
        <authorList>
            <person name="Ichikawa N."/>
            <person name="Sato H."/>
            <person name="Tonouchi N."/>
        </authorList>
    </citation>
    <scope>NUCLEOTIDE SEQUENCE</scope>
    <source>
        <strain evidence="3">NBRC 32176</strain>
    </source>
</reference>
<protein>
    <submittedName>
        <fullName evidence="3">Unnamed protein product</fullName>
    </submittedName>
</protein>
<dbReference type="OrthoDB" id="125651at2759"/>
<evidence type="ECO:0000256" key="2">
    <source>
        <dbReference type="SAM" id="Phobius"/>
    </source>
</evidence>
<keyword evidence="2" id="KW-0472">Membrane</keyword>
<feature type="transmembrane region" description="Helical" evidence="2">
    <location>
        <begin position="219"/>
        <end position="238"/>
    </location>
</feature>
<keyword evidence="2" id="KW-0812">Transmembrane</keyword>
<comment type="caution">
    <text evidence="3">The sequence shown here is derived from an EMBL/GenBank/DDBJ whole genome shotgun (WGS) entry which is preliminary data.</text>
</comment>